<gene>
    <name evidence="1" type="ORF">UA74_05590</name>
</gene>
<organism evidence="1 2">
    <name type="scientific">Actinoalloteichus fjordicus</name>
    <dbReference type="NCBI Taxonomy" id="1612552"/>
    <lineage>
        <taxon>Bacteria</taxon>
        <taxon>Bacillati</taxon>
        <taxon>Actinomycetota</taxon>
        <taxon>Actinomycetes</taxon>
        <taxon>Pseudonocardiales</taxon>
        <taxon>Pseudonocardiaceae</taxon>
        <taxon>Actinoalloteichus</taxon>
    </lineage>
</organism>
<proteinExistence type="predicted"/>
<dbReference type="AlphaFoldDB" id="A0AAC9LA66"/>
<evidence type="ECO:0000313" key="1">
    <source>
        <dbReference type="EMBL" id="APU13194.1"/>
    </source>
</evidence>
<reference evidence="2" key="1">
    <citation type="submission" date="2016-06" db="EMBL/GenBank/DDBJ databases">
        <title>Complete genome sequence of Actinoalloteichus fjordicus DSM 46855 (=ADI127-17), type strain of the new species Actinoalloteichus fjordicus.</title>
        <authorList>
            <person name="Ruckert C."/>
            <person name="Nouioui I."/>
            <person name="Willmese J."/>
            <person name="van Wezel G."/>
            <person name="Klenk H.-P."/>
            <person name="Kalinowski J."/>
            <person name="Zotchev S.B."/>
        </authorList>
    </citation>
    <scope>NUCLEOTIDE SEQUENCE [LARGE SCALE GENOMIC DNA]</scope>
    <source>
        <strain evidence="2">ADI127-7</strain>
    </source>
</reference>
<dbReference type="EMBL" id="CP016076">
    <property type="protein sequence ID" value="APU13194.1"/>
    <property type="molecule type" value="Genomic_DNA"/>
</dbReference>
<evidence type="ECO:0000313" key="2">
    <source>
        <dbReference type="Proteomes" id="UP000185511"/>
    </source>
</evidence>
<keyword evidence="2" id="KW-1185">Reference proteome</keyword>
<accession>A0AAC9LA66</accession>
<name>A0AAC9LA66_9PSEU</name>
<dbReference type="Proteomes" id="UP000185511">
    <property type="component" value="Chromosome"/>
</dbReference>
<protein>
    <submittedName>
        <fullName evidence="1">Uncharacterized protein</fullName>
    </submittedName>
</protein>
<sequence length="116" mass="13015">MPWRRPRHVANGVVSFAGQAAVWCQPSQPCSATMTKRLGRRKPFDMTPLFARDGRVVEPVSRSACRARGLSDPHISVVGEHPILRTHVETWAAVHRQTCSPHLSLDLIRRARTDLT</sequence>
<dbReference type="KEGG" id="acad:UA74_05590"/>